<dbReference type="Proteomes" id="UP000008037">
    <property type="component" value="Chromosome"/>
</dbReference>
<organism evidence="2 3">
    <name type="scientific">Nitrososphaera gargensis (strain Ga9.2)</name>
    <dbReference type="NCBI Taxonomy" id="1237085"/>
    <lineage>
        <taxon>Archaea</taxon>
        <taxon>Nitrososphaerota</taxon>
        <taxon>Nitrososphaeria</taxon>
        <taxon>Nitrososphaerales</taxon>
        <taxon>Nitrososphaeraceae</taxon>
        <taxon>Nitrososphaera</taxon>
    </lineage>
</organism>
<feature type="transmembrane region" description="Helical" evidence="1">
    <location>
        <begin position="59"/>
        <end position="80"/>
    </location>
</feature>
<evidence type="ECO:0000313" key="2">
    <source>
        <dbReference type="EMBL" id="AFU57417.1"/>
    </source>
</evidence>
<evidence type="ECO:0000313" key="3">
    <source>
        <dbReference type="Proteomes" id="UP000008037"/>
    </source>
</evidence>
<dbReference type="EMBL" id="CP002408">
    <property type="protein sequence ID" value="AFU57417.1"/>
    <property type="molecule type" value="Genomic_DNA"/>
</dbReference>
<name>K0IHT2_NITGG</name>
<keyword evidence="3" id="KW-1185">Reference proteome</keyword>
<dbReference type="InParanoid" id="K0IHT2"/>
<dbReference type="STRING" id="1237085.Ngar_c04730"/>
<keyword evidence="1" id="KW-0812">Transmembrane</keyword>
<dbReference type="AlphaFoldDB" id="K0IHT2"/>
<protein>
    <submittedName>
        <fullName evidence="2">Uncharacterized protein</fullName>
    </submittedName>
</protein>
<dbReference type="GeneID" id="13796647"/>
<dbReference type="RefSeq" id="WP_015017963.1">
    <property type="nucleotide sequence ID" value="NC_018719.1"/>
</dbReference>
<dbReference type="KEGG" id="nga:Ngar_c04730"/>
<keyword evidence="1" id="KW-1133">Transmembrane helix</keyword>
<sequence>MYANALLNAFTIIAFFLLVNQPGKHIYAQENVNETGTSIPSNQNLPNTEASVASMQVQWIQLSLQFVIGGLVAGFALYFANRLLDHYRRPILRIAKDKSPVLRAFHSEVYSVSSPLLGAIPSIKTKYLVEYVANRIIVRNDGRNAAENCKAVLRIDGNEEKVAWISPTSGHTMTINANSVEYVDLCAILKGDQAQIVNDIRTEVSKLPTSGTNSYTKQTEVYEDSIKARTEVKKHYQSPDALPRVIAPTEDGWQQPPHRNRILAPTKAQIVITAKNAEPCVVDIEILAQPVDGRAIKFI</sequence>
<keyword evidence="1" id="KW-0472">Membrane</keyword>
<proteinExistence type="predicted"/>
<evidence type="ECO:0000256" key="1">
    <source>
        <dbReference type="SAM" id="Phobius"/>
    </source>
</evidence>
<dbReference type="HOGENOM" id="CLU_929434_0_0_2"/>
<reference evidence="2 3" key="1">
    <citation type="journal article" date="2012" name="Environ. Microbiol.">
        <title>The genome of the ammonia-oxidizing Candidatus Nitrososphaera gargensis: insights into metabolic versatility and environmental adaptations.</title>
        <authorList>
            <person name="Spang A."/>
            <person name="Poehlein A."/>
            <person name="Offre P."/>
            <person name="Zumbragel S."/>
            <person name="Haider S."/>
            <person name="Rychlik N."/>
            <person name="Nowka B."/>
            <person name="Schmeisser C."/>
            <person name="Lebedeva E.V."/>
            <person name="Rattei T."/>
            <person name="Bohm C."/>
            <person name="Schmid M."/>
            <person name="Galushko A."/>
            <person name="Hatzenpichler R."/>
            <person name="Weinmaier T."/>
            <person name="Daniel R."/>
            <person name="Schleper C."/>
            <person name="Spieck E."/>
            <person name="Streit W."/>
            <person name="Wagner M."/>
        </authorList>
    </citation>
    <scope>NUCLEOTIDE SEQUENCE [LARGE SCALE GENOMIC DNA]</scope>
    <source>
        <strain evidence="3">Ga9.2</strain>
    </source>
</reference>
<dbReference type="BioCyc" id="CNIT1237085:G1324-471-MONOMER"/>
<accession>K0IHT2</accession>
<gene>
    <name evidence="2" type="ordered locus">Ngar_c04730</name>
</gene>
<dbReference type="OrthoDB" id="385402at2157"/>